<dbReference type="OrthoDB" id="435034at2759"/>
<keyword evidence="4" id="KW-1185">Reference proteome</keyword>
<evidence type="ECO:0000256" key="1">
    <source>
        <dbReference type="SAM" id="MobiDB-lite"/>
    </source>
</evidence>
<organism evidence="3 4">
    <name type="scientific">Perkinsus chesapeaki</name>
    <name type="common">Clam parasite</name>
    <name type="synonym">Perkinsus andrewsi</name>
    <dbReference type="NCBI Taxonomy" id="330153"/>
    <lineage>
        <taxon>Eukaryota</taxon>
        <taxon>Sar</taxon>
        <taxon>Alveolata</taxon>
        <taxon>Perkinsozoa</taxon>
        <taxon>Perkinsea</taxon>
        <taxon>Perkinsida</taxon>
        <taxon>Perkinsidae</taxon>
        <taxon>Perkinsus</taxon>
    </lineage>
</organism>
<protein>
    <submittedName>
        <fullName evidence="3">Uncharacterized protein</fullName>
    </submittedName>
</protein>
<keyword evidence="2" id="KW-0812">Transmembrane</keyword>
<keyword evidence="2" id="KW-0472">Membrane</keyword>
<gene>
    <name evidence="3" type="ORF">FOL47_004911</name>
</gene>
<accession>A0A7J6M0A7</accession>
<proteinExistence type="predicted"/>
<evidence type="ECO:0000256" key="2">
    <source>
        <dbReference type="SAM" id="Phobius"/>
    </source>
</evidence>
<dbReference type="AlphaFoldDB" id="A0A7J6M0A7"/>
<comment type="caution">
    <text evidence="3">The sequence shown here is derived from an EMBL/GenBank/DDBJ whole genome shotgun (WGS) entry which is preliminary data.</text>
</comment>
<feature type="compositionally biased region" description="Low complexity" evidence="1">
    <location>
        <begin position="96"/>
        <end position="107"/>
    </location>
</feature>
<feature type="region of interest" description="Disordered" evidence="1">
    <location>
        <begin position="87"/>
        <end position="113"/>
    </location>
</feature>
<reference evidence="3 4" key="1">
    <citation type="submission" date="2020-04" db="EMBL/GenBank/DDBJ databases">
        <title>Perkinsus chesapeaki whole genome sequence.</title>
        <authorList>
            <person name="Bogema D.R."/>
        </authorList>
    </citation>
    <scope>NUCLEOTIDE SEQUENCE [LARGE SCALE GENOMIC DNA]</scope>
    <source>
        <strain evidence="3">ATCC PRA-425</strain>
    </source>
</reference>
<evidence type="ECO:0000313" key="3">
    <source>
        <dbReference type="EMBL" id="KAF4664836.1"/>
    </source>
</evidence>
<dbReference type="Proteomes" id="UP000591131">
    <property type="component" value="Unassembled WGS sequence"/>
</dbReference>
<dbReference type="EMBL" id="JAAPAO010000278">
    <property type="protein sequence ID" value="KAF4664836.1"/>
    <property type="molecule type" value="Genomic_DNA"/>
</dbReference>
<sequence length="375" mass="41297">MHLKDCPMHVVMGRFTQIVPKQEQTRTLPIDIAKAQAKLYVEDLGRRVSDALAIAVTAVEECLGRAEYEALKIVAWSERRGSHIVGYMPSQHRDSSSSSTAASTGDGLDSEPSMSDVEVFRAVTKESRHVIYVSDQEVIGYDATKKCRIVLTWLQFLLVCPTFRVLSRPRPDNVHSVVDRARLVNSPDNSIDGGFDTDLHWAYYCENGKPMSTTAFLQVLKDIALTLSASTKVLSWLGGAIGAGVGACSVTVPYYFLGFIPWGTTTTTVAASWGTTIAAMGWYASWVGFGVGVVAAPAVWLLMQQYRKREHGCLPFMIINDTDLDVTCYTYYASDTVQFISLSSDECAQWSMLELSCKEHADLKAFRLGVTRAGT</sequence>
<feature type="transmembrane region" description="Helical" evidence="2">
    <location>
        <begin position="277"/>
        <end position="302"/>
    </location>
</feature>
<feature type="transmembrane region" description="Helical" evidence="2">
    <location>
        <begin position="233"/>
        <end position="257"/>
    </location>
</feature>
<evidence type="ECO:0000313" key="4">
    <source>
        <dbReference type="Proteomes" id="UP000591131"/>
    </source>
</evidence>
<keyword evidence="2" id="KW-1133">Transmembrane helix</keyword>
<name>A0A7J6M0A7_PERCH</name>